<proteinExistence type="predicted"/>
<dbReference type="AlphaFoldDB" id="A0A0A9BXV6"/>
<reference evidence="1" key="2">
    <citation type="journal article" date="2015" name="Data Brief">
        <title>Shoot transcriptome of the giant reed, Arundo donax.</title>
        <authorList>
            <person name="Barrero R.A."/>
            <person name="Guerrero F.D."/>
            <person name="Moolhuijzen P."/>
            <person name="Goolsby J.A."/>
            <person name="Tidwell J."/>
            <person name="Bellgard S.E."/>
            <person name="Bellgard M.I."/>
        </authorList>
    </citation>
    <scope>NUCLEOTIDE SEQUENCE</scope>
    <source>
        <tissue evidence="1">Shoot tissue taken approximately 20 cm above the soil surface</tissue>
    </source>
</reference>
<organism evidence="1">
    <name type="scientific">Arundo donax</name>
    <name type="common">Giant reed</name>
    <name type="synonym">Donax arundinaceus</name>
    <dbReference type="NCBI Taxonomy" id="35708"/>
    <lineage>
        <taxon>Eukaryota</taxon>
        <taxon>Viridiplantae</taxon>
        <taxon>Streptophyta</taxon>
        <taxon>Embryophyta</taxon>
        <taxon>Tracheophyta</taxon>
        <taxon>Spermatophyta</taxon>
        <taxon>Magnoliopsida</taxon>
        <taxon>Liliopsida</taxon>
        <taxon>Poales</taxon>
        <taxon>Poaceae</taxon>
        <taxon>PACMAD clade</taxon>
        <taxon>Arundinoideae</taxon>
        <taxon>Arundineae</taxon>
        <taxon>Arundo</taxon>
    </lineage>
</organism>
<sequence>MTGSTQYLDLASSEFSHKILFGTTNLQYCTYSLHLISSTNKNRII</sequence>
<reference evidence="1" key="1">
    <citation type="submission" date="2014-09" db="EMBL/GenBank/DDBJ databases">
        <authorList>
            <person name="Magalhaes I.L.F."/>
            <person name="Oliveira U."/>
            <person name="Santos F.R."/>
            <person name="Vidigal T.H.D.A."/>
            <person name="Brescovit A.D."/>
            <person name="Santos A.J."/>
        </authorList>
    </citation>
    <scope>NUCLEOTIDE SEQUENCE</scope>
    <source>
        <tissue evidence="1">Shoot tissue taken approximately 20 cm above the soil surface</tissue>
    </source>
</reference>
<accession>A0A0A9BXV6</accession>
<evidence type="ECO:0000313" key="1">
    <source>
        <dbReference type="EMBL" id="JAD67053.1"/>
    </source>
</evidence>
<dbReference type="EMBL" id="GBRH01230842">
    <property type="protein sequence ID" value="JAD67053.1"/>
    <property type="molecule type" value="Transcribed_RNA"/>
</dbReference>
<name>A0A0A9BXV6_ARUDO</name>
<protein>
    <submittedName>
        <fullName evidence="1">Uncharacterized protein</fullName>
    </submittedName>
</protein>